<evidence type="ECO:0000313" key="3">
    <source>
        <dbReference type="Proteomes" id="UP001177670"/>
    </source>
</evidence>
<comment type="caution">
    <text evidence="2">The sequence shown here is derived from an EMBL/GenBank/DDBJ whole genome shotgun (WGS) entry which is preliminary data.</text>
</comment>
<gene>
    <name evidence="2" type="ORF">K0M31_005368</name>
</gene>
<name>A0AA40FUX6_9HYME</name>
<feature type="region of interest" description="Disordered" evidence="1">
    <location>
        <begin position="1"/>
        <end position="21"/>
    </location>
</feature>
<protein>
    <submittedName>
        <fullName evidence="2">Uncharacterized protein</fullName>
    </submittedName>
</protein>
<proteinExistence type="predicted"/>
<dbReference type="EMBL" id="JAHYIQ010000015">
    <property type="protein sequence ID" value="KAK1125830.1"/>
    <property type="molecule type" value="Genomic_DNA"/>
</dbReference>
<organism evidence="2 3">
    <name type="scientific">Melipona bicolor</name>
    <dbReference type="NCBI Taxonomy" id="60889"/>
    <lineage>
        <taxon>Eukaryota</taxon>
        <taxon>Metazoa</taxon>
        <taxon>Ecdysozoa</taxon>
        <taxon>Arthropoda</taxon>
        <taxon>Hexapoda</taxon>
        <taxon>Insecta</taxon>
        <taxon>Pterygota</taxon>
        <taxon>Neoptera</taxon>
        <taxon>Endopterygota</taxon>
        <taxon>Hymenoptera</taxon>
        <taxon>Apocrita</taxon>
        <taxon>Aculeata</taxon>
        <taxon>Apoidea</taxon>
        <taxon>Anthophila</taxon>
        <taxon>Apidae</taxon>
        <taxon>Melipona</taxon>
    </lineage>
</organism>
<keyword evidence="3" id="KW-1185">Reference proteome</keyword>
<dbReference type="Proteomes" id="UP001177670">
    <property type="component" value="Unassembled WGS sequence"/>
</dbReference>
<reference evidence="2" key="1">
    <citation type="submission" date="2021-10" db="EMBL/GenBank/DDBJ databases">
        <title>Melipona bicolor Genome sequencing and assembly.</title>
        <authorList>
            <person name="Araujo N.S."/>
            <person name="Arias M.C."/>
        </authorList>
    </citation>
    <scope>NUCLEOTIDE SEQUENCE</scope>
    <source>
        <strain evidence="2">USP_2M_L1-L4_2017</strain>
        <tissue evidence="2">Whole body</tissue>
    </source>
</reference>
<sequence length="164" mass="18092">MESLSIEQLHQTASRLPRESPPLCTMHEQLAETRPTRTIPATASARTDSILPGLRIRKGRWNCVPQFSLILRFSSSVSNGGIESAELHAEDDAMPGAKTNRVRGEPGPCRPVVQKTMEHGLEQRYAPNNRVSSLVSGAEERGISTIPDLDPWICLMWPSHANLS</sequence>
<dbReference type="AlphaFoldDB" id="A0AA40FUX6"/>
<evidence type="ECO:0000313" key="2">
    <source>
        <dbReference type="EMBL" id="KAK1125830.1"/>
    </source>
</evidence>
<feature type="compositionally biased region" description="Polar residues" evidence="1">
    <location>
        <begin position="1"/>
        <end position="14"/>
    </location>
</feature>
<accession>A0AA40FUX6</accession>
<evidence type="ECO:0000256" key="1">
    <source>
        <dbReference type="SAM" id="MobiDB-lite"/>
    </source>
</evidence>